<name>A0ABQ3H090_9NEIS</name>
<accession>A0ABQ3H090</accession>
<keyword evidence="7 12" id="KW-0133">Cell shape</keyword>
<dbReference type="InterPro" id="IPR036950">
    <property type="entry name" value="PBP_transglycosylase"/>
</dbReference>
<dbReference type="EMBL" id="BMYO01000004">
    <property type="protein sequence ID" value="GHD61347.1"/>
    <property type="molecule type" value="Genomic_DNA"/>
</dbReference>
<comment type="pathway">
    <text evidence="12">Cell wall biogenesis; peptidoglycan biosynthesis.</text>
</comment>
<keyword evidence="5 12" id="KW-0808">Transferase</keyword>
<sequence length="239" mass="27138">MSRNGARRRISIGGWIGRILLLLLGLLLLWNLWILAHVLAWRWINPSNTAFMREGLARLEASNPDAELRQQWVDYAQISPNLKRALVASEDAKFLEHDGFDWEGIQTAWEKNLKKGRIVAGGSTISQQLAKNLFLSSGRTPWRKAEEAVITVMLEALLDKRRIFEIYLNVIEWGDGIYGAEAAARHYYRTGASRLGTAQSAKLAAMVTNPRYYDAHRSDRRLARKAAIIARRIPYADIP</sequence>
<evidence type="ECO:0000256" key="7">
    <source>
        <dbReference type="ARBA" id="ARBA00022960"/>
    </source>
</evidence>
<reference evidence="15" key="1">
    <citation type="journal article" date="2019" name="Int. J. Syst. Evol. Microbiol.">
        <title>The Global Catalogue of Microorganisms (GCM) 10K type strain sequencing project: providing services to taxonomists for standard genome sequencing and annotation.</title>
        <authorList>
            <consortium name="The Broad Institute Genomics Platform"/>
            <consortium name="The Broad Institute Genome Sequencing Center for Infectious Disease"/>
            <person name="Wu L."/>
            <person name="Ma J."/>
        </authorList>
    </citation>
    <scope>NUCLEOTIDE SEQUENCE [LARGE SCALE GENOMIC DNA]</scope>
    <source>
        <strain evidence="15">KCTC 23701</strain>
    </source>
</reference>
<evidence type="ECO:0000256" key="9">
    <source>
        <dbReference type="ARBA" id="ARBA00022989"/>
    </source>
</evidence>
<keyword evidence="6 12" id="KW-0812">Transmembrane</keyword>
<comment type="caution">
    <text evidence="14">The sequence shown here is derived from an EMBL/GenBank/DDBJ whole genome shotgun (WGS) entry which is preliminary data.</text>
</comment>
<feature type="domain" description="Glycosyl transferase family 51" evidence="13">
    <location>
        <begin position="66"/>
        <end position="232"/>
    </location>
</feature>
<dbReference type="PANTHER" id="PTHR30400:SF0">
    <property type="entry name" value="BIOSYNTHETIC PEPTIDOGLYCAN TRANSGLYCOSYLASE"/>
    <property type="match status" value="1"/>
</dbReference>
<dbReference type="PANTHER" id="PTHR30400">
    <property type="entry name" value="MONOFUNCTIONAL BIOSYNTHETIC PEPTIDOGLYCAN TRANSGLYCOSYLASE"/>
    <property type="match status" value="1"/>
</dbReference>
<evidence type="ECO:0000256" key="10">
    <source>
        <dbReference type="ARBA" id="ARBA00023136"/>
    </source>
</evidence>
<evidence type="ECO:0000256" key="12">
    <source>
        <dbReference type="HAMAP-Rule" id="MF_00766"/>
    </source>
</evidence>
<dbReference type="EC" id="2.4.99.28" evidence="12"/>
<evidence type="ECO:0000256" key="1">
    <source>
        <dbReference type="ARBA" id="ARBA00004377"/>
    </source>
</evidence>
<dbReference type="InterPro" id="IPR011812">
    <property type="entry name" value="Pep_trsgly"/>
</dbReference>
<dbReference type="NCBIfam" id="TIGR02070">
    <property type="entry name" value="mono_pep_trsgly"/>
    <property type="match status" value="1"/>
</dbReference>
<comment type="subcellular location">
    <subcellularLocation>
        <location evidence="1 12">Cell inner membrane</location>
        <topology evidence="1 12">Single-pass membrane protein</topology>
    </subcellularLocation>
</comment>
<comment type="similarity">
    <text evidence="12">Belongs to the glycosyltransferase 51 family.</text>
</comment>
<keyword evidence="9 12" id="KW-1133">Transmembrane helix</keyword>
<evidence type="ECO:0000256" key="5">
    <source>
        <dbReference type="ARBA" id="ARBA00022679"/>
    </source>
</evidence>
<dbReference type="RefSeq" id="WP_373295739.1">
    <property type="nucleotide sequence ID" value="NZ_BMYO01000004.1"/>
</dbReference>
<dbReference type="Proteomes" id="UP000604737">
    <property type="component" value="Unassembled WGS sequence"/>
</dbReference>
<comment type="function">
    <text evidence="12">Peptidoglycan polymerase that catalyzes glycan chain elongation from lipid-linked precursors.</text>
</comment>
<evidence type="ECO:0000313" key="14">
    <source>
        <dbReference type="EMBL" id="GHD61347.1"/>
    </source>
</evidence>
<gene>
    <name evidence="12 14" type="primary">mtgA</name>
    <name evidence="14" type="ORF">GCM10007350_15560</name>
</gene>
<dbReference type="Pfam" id="PF00912">
    <property type="entry name" value="Transgly"/>
    <property type="match status" value="1"/>
</dbReference>
<keyword evidence="2 12" id="KW-1003">Cell membrane</keyword>
<evidence type="ECO:0000256" key="8">
    <source>
        <dbReference type="ARBA" id="ARBA00022984"/>
    </source>
</evidence>
<organism evidence="14 15">
    <name type="scientific">Jeongeupia chitinilytica</name>
    <dbReference type="NCBI Taxonomy" id="1041641"/>
    <lineage>
        <taxon>Bacteria</taxon>
        <taxon>Pseudomonadati</taxon>
        <taxon>Pseudomonadota</taxon>
        <taxon>Betaproteobacteria</taxon>
        <taxon>Neisseriales</taxon>
        <taxon>Chitinibacteraceae</taxon>
        <taxon>Jeongeupia</taxon>
    </lineage>
</organism>
<keyword evidence="4 12" id="KW-0328">Glycosyltransferase</keyword>
<evidence type="ECO:0000256" key="11">
    <source>
        <dbReference type="ARBA" id="ARBA00023316"/>
    </source>
</evidence>
<keyword evidence="8 12" id="KW-0573">Peptidoglycan synthesis</keyword>
<feature type="transmembrane region" description="Helical" evidence="12">
    <location>
        <begin position="20"/>
        <end position="44"/>
    </location>
</feature>
<dbReference type="Gene3D" id="1.10.3810.10">
    <property type="entry name" value="Biosynthetic peptidoglycan transglycosylase-like"/>
    <property type="match status" value="1"/>
</dbReference>
<dbReference type="HAMAP" id="MF_00766">
    <property type="entry name" value="PGT_MtgA"/>
    <property type="match status" value="1"/>
</dbReference>
<dbReference type="InterPro" id="IPR001264">
    <property type="entry name" value="Glyco_trans_51"/>
</dbReference>
<keyword evidence="3 12" id="KW-0997">Cell inner membrane</keyword>
<keyword evidence="11 12" id="KW-0961">Cell wall biogenesis/degradation</keyword>
<evidence type="ECO:0000256" key="6">
    <source>
        <dbReference type="ARBA" id="ARBA00022692"/>
    </source>
</evidence>
<evidence type="ECO:0000313" key="15">
    <source>
        <dbReference type="Proteomes" id="UP000604737"/>
    </source>
</evidence>
<evidence type="ECO:0000259" key="13">
    <source>
        <dbReference type="Pfam" id="PF00912"/>
    </source>
</evidence>
<comment type="catalytic activity">
    <reaction evidence="12">
        <text>[GlcNAc-(1-&gt;4)-Mur2Ac(oyl-L-Ala-gamma-D-Glu-L-Lys-D-Ala-D-Ala)](n)-di-trans,octa-cis-undecaprenyl diphosphate + beta-D-GlcNAc-(1-&gt;4)-Mur2Ac(oyl-L-Ala-gamma-D-Glu-L-Lys-D-Ala-D-Ala)-di-trans,octa-cis-undecaprenyl diphosphate = [GlcNAc-(1-&gt;4)-Mur2Ac(oyl-L-Ala-gamma-D-Glu-L-Lys-D-Ala-D-Ala)](n+1)-di-trans,octa-cis-undecaprenyl diphosphate + di-trans,octa-cis-undecaprenyl diphosphate + H(+)</text>
        <dbReference type="Rhea" id="RHEA:23708"/>
        <dbReference type="Rhea" id="RHEA-COMP:9602"/>
        <dbReference type="Rhea" id="RHEA-COMP:9603"/>
        <dbReference type="ChEBI" id="CHEBI:15378"/>
        <dbReference type="ChEBI" id="CHEBI:58405"/>
        <dbReference type="ChEBI" id="CHEBI:60033"/>
        <dbReference type="ChEBI" id="CHEBI:78435"/>
        <dbReference type="EC" id="2.4.99.28"/>
    </reaction>
</comment>
<proteinExistence type="inferred from homology"/>
<dbReference type="InterPro" id="IPR023346">
    <property type="entry name" value="Lysozyme-like_dom_sf"/>
</dbReference>
<keyword evidence="10 12" id="KW-0472">Membrane</keyword>
<evidence type="ECO:0000256" key="4">
    <source>
        <dbReference type="ARBA" id="ARBA00022676"/>
    </source>
</evidence>
<evidence type="ECO:0000256" key="3">
    <source>
        <dbReference type="ARBA" id="ARBA00022519"/>
    </source>
</evidence>
<keyword evidence="15" id="KW-1185">Reference proteome</keyword>
<protein>
    <recommendedName>
        <fullName evidence="12">Biosynthetic peptidoglycan transglycosylase</fullName>
        <ecNumber evidence="12">2.4.99.28</ecNumber>
    </recommendedName>
    <alternativeName>
        <fullName evidence="12">Glycan polymerase</fullName>
    </alternativeName>
    <alternativeName>
        <fullName evidence="12">Peptidoglycan glycosyltransferase MtgA</fullName>
        <shortName evidence="12">PGT</shortName>
    </alternativeName>
</protein>
<dbReference type="SUPFAM" id="SSF53955">
    <property type="entry name" value="Lysozyme-like"/>
    <property type="match status" value="1"/>
</dbReference>
<evidence type="ECO:0000256" key="2">
    <source>
        <dbReference type="ARBA" id="ARBA00022475"/>
    </source>
</evidence>